<dbReference type="InterPro" id="IPR001333">
    <property type="entry name" value="Peptidase_M32_Taq"/>
</dbReference>
<dbReference type="FunFam" id="1.10.1370.30:FF:000003">
    <property type="entry name" value="Thermostable carboxypeptidase 1"/>
    <property type="match status" value="1"/>
</dbReference>
<dbReference type="OrthoDB" id="10249837at2759"/>
<name>A0A1X0NY67_9TRYP</name>
<keyword evidence="5" id="KW-0482">Metalloprotease</keyword>
<dbReference type="GO" id="GO:0006508">
    <property type="term" value="P:proteolysis"/>
    <property type="evidence" value="ECO:0007669"/>
    <property type="project" value="UniProtKB-KW"/>
</dbReference>
<evidence type="ECO:0000256" key="6">
    <source>
        <dbReference type="ARBA" id="ARBA00052755"/>
    </source>
</evidence>
<evidence type="ECO:0000313" key="11">
    <source>
        <dbReference type="Proteomes" id="UP000192257"/>
    </source>
</evidence>
<dbReference type="RefSeq" id="XP_028883691.1">
    <property type="nucleotide sequence ID" value="XM_029024868.1"/>
</dbReference>
<comment type="caution">
    <text evidence="10">The sequence shown here is derived from an EMBL/GenBank/DDBJ whole genome shotgun (WGS) entry which is preliminary data.</text>
</comment>
<keyword evidence="1 10" id="KW-0121">Carboxypeptidase</keyword>
<evidence type="ECO:0000256" key="3">
    <source>
        <dbReference type="ARBA" id="ARBA00022723"/>
    </source>
</evidence>
<evidence type="ECO:0000256" key="1">
    <source>
        <dbReference type="ARBA" id="ARBA00022645"/>
    </source>
</evidence>
<accession>A0A1X0NY67</accession>
<dbReference type="PANTHER" id="PTHR34217:SF1">
    <property type="entry name" value="CARBOXYPEPTIDASE 1"/>
    <property type="match status" value="1"/>
</dbReference>
<protein>
    <recommendedName>
        <fullName evidence="8">carboxypeptidase Taq</fullName>
        <ecNumber evidence="8">3.4.17.19</ecNumber>
    </recommendedName>
</protein>
<dbReference type="GeneID" id="39984648"/>
<dbReference type="GO" id="GO:0046914">
    <property type="term" value="F:transition metal ion binding"/>
    <property type="evidence" value="ECO:0007669"/>
    <property type="project" value="UniProtKB-ARBA"/>
</dbReference>
<dbReference type="EMBL" id="NBCO01000011">
    <property type="protein sequence ID" value="ORC89625.1"/>
    <property type="molecule type" value="Genomic_DNA"/>
</dbReference>
<dbReference type="EC" id="3.4.17.19" evidence="8"/>
<sequence length="506" mass="58218">MSAYKELEKLFTKVYHFRHMTSLGFWDTQVMMPPKGAAARGAAVAELESHIHTLLTDPKVAVLLKEALKEDAKQQLKPLQSANLREMKMEWERETLIPDELVQRKAILTNKAQSIWRQSREANDYNMWMPTFAEIVQLAKDIGAALAHKSGKHPYEALLNLYEPGMSLDRLDAIFNDVKSWLPDLIAEVQAKRENNPVKTIEPQGPFPIPAQRELSRYCMELWEFDFEAGRQDVSTHPFCGNVRGDVRVTTKYDEAQFEPGLMALIHETGHAKYEQNCGPLSMATQPVAKYRSLGIHEGQSLFAERMIGRSAAFMEHLMPKMKELFGDQPAFTVENMRRYTQRVKPGLIRIFADELCYTMHVIIRYEIERGLIEGTMTVEDVPAVWNEKMQAYLGLETLGNDKDGCLQDIHWSIGYYGYFPTYALGAMVAAQLMHTVRKELGSDYVNECISSGNLQPLLVKQYEKIWQHGSTYKTEELLTRATGEPLNPIYYRRHLERRYRDNVVW</sequence>
<dbReference type="SUPFAM" id="SSF55486">
    <property type="entry name" value="Metalloproteases ('zincins'), catalytic domain"/>
    <property type="match status" value="1"/>
</dbReference>
<dbReference type="Gene3D" id="1.10.1370.30">
    <property type="match status" value="1"/>
</dbReference>
<reference evidence="10 11" key="1">
    <citation type="submission" date="2017-03" db="EMBL/GenBank/DDBJ databases">
        <title>An alternative strategy for trypanosome survival in the mammalian bloodstream revealed through genome and transcriptome analysis of the ubiquitous bovine parasite Trypanosoma (Megatrypanum) theileri.</title>
        <authorList>
            <person name="Kelly S."/>
            <person name="Ivens A."/>
            <person name="Mott A."/>
            <person name="O'Neill E."/>
            <person name="Emms D."/>
            <person name="Macleod O."/>
            <person name="Voorheis P."/>
            <person name="Matthews J."/>
            <person name="Matthews K."/>
            <person name="Carrington M."/>
        </authorList>
    </citation>
    <scope>NUCLEOTIDE SEQUENCE [LARGE SCALE GENOMIC DNA]</scope>
    <source>
        <strain evidence="10">Edinburgh</strain>
    </source>
</reference>
<dbReference type="PANTHER" id="PTHR34217">
    <property type="entry name" value="METAL-DEPENDENT CARBOXYPEPTIDASE"/>
    <property type="match status" value="1"/>
</dbReference>
<feature type="active site" description="Proton donor/acceptor" evidence="9">
    <location>
        <position position="268"/>
    </location>
</feature>
<dbReference type="PRINTS" id="PR00998">
    <property type="entry name" value="CRBOXYPTASET"/>
</dbReference>
<keyword evidence="4" id="KW-0378">Hydrolase</keyword>
<proteinExistence type="inferred from homology"/>
<dbReference type="VEuPathDB" id="TriTrypDB:TM35_000111590"/>
<evidence type="ECO:0000256" key="2">
    <source>
        <dbReference type="ARBA" id="ARBA00022670"/>
    </source>
</evidence>
<evidence type="ECO:0000256" key="8">
    <source>
        <dbReference type="ARBA" id="ARBA00066553"/>
    </source>
</evidence>
<dbReference type="GO" id="GO:0004181">
    <property type="term" value="F:metallocarboxypeptidase activity"/>
    <property type="evidence" value="ECO:0007669"/>
    <property type="project" value="InterPro"/>
</dbReference>
<evidence type="ECO:0000256" key="4">
    <source>
        <dbReference type="ARBA" id="ARBA00022801"/>
    </source>
</evidence>
<keyword evidence="11" id="KW-1185">Reference proteome</keyword>
<keyword evidence="2" id="KW-0645">Protease</keyword>
<comment type="catalytic activity">
    <reaction evidence="6">
        <text>Release of a C-terminal amino acid with broad specificity, except for -Pro.</text>
        <dbReference type="EC" id="3.4.17.19"/>
    </reaction>
</comment>
<comment type="similarity">
    <text evidence="7">Belongs to the peptidase M32 family.</text>
</comment>
<dbReference type="CDD" id="cd06460">
    <property type="entry name" value="M32_Taq"/>
    <property type="match status" value="1"/>
</dbReference>
<evidence type="ECO:0000256" key="7">
    <source>
        <dbReference type="ARBA" id="ARBA00061580"/>
    </source>
</evidence>
<organism evidence="10 11">
    <name type="scientific">Trypanosoma theileri</name>
    <dbReference type="NCBI Taxonomy" id="67003"/>
    <lineage>
        <taxon>Eukaryota</taxon>
        <taxon>Discoba</taxon>
        <taxon>Euglenozoa</taxon>
        <taxon>Kinetoplastea</taxon>
        <taxon>Metakinetoplastina</taxon>
        <taxon>Trypanosomatida</taxon>
        <taxon>Trypanosomatidae</taxon>
        <taxon>Trypanosoma</taxon>
    </lineage>
</organism>
<evidence type="ECO:0000256" key="9">
    <source>
        <dbReference type="PIRSR" id="PIRSR006615-2"/>
    </source>
</evidence>
<keyword evidence="3" id="KW-0479">Metal-binding</keyword>
<dbReference type="Proteomes" id="UP000192257">
    <property type="component" value="Unassembled WGS sequence"/>
</dbReference>
<dbReference type="PIRSF" id="PIRSF006615">
    <property type="entry name" value="Zn_crbxpep_Taq"/>
    <property type="match status" value="1"/>
</dbReference>
<evidence type="ECO:0000256" key="5">
    <source>
        <dbReference type="ARBA" id="ARBA00023049"/>
    </source>
</evidence>
<evidence type="ECO:0000313" key="10">
    <source>
        <dbReference type="EMBL" id="ORC89625.1"/>
    </source>
</evidence>
<dbReference type="AlphaFoldDB" id="A0A1X0NY67"/>
<gene>
    <name evidence="10" type="ORF">TM35_000111590</name>
</gene>
<dbReference type="Pfam" id="PF02074">
    <property type="entry name" value="Peptidase_M32"/>
    <property type="match status" value="1"/>
</dbReference>
<dbReference type="PROSITE" id="PS52034">
    <property type="entry name" value="PEPTIDASE_M32"/>
    <property type="match status" value="1"/>
</dbReference>